<dbReference type="EMBL" id="BANC01000023">
    <property type="protein sequence ID" value="GAN79572.1"/>
    <property type="molecule type" value="Genomic_DNA"/>
</dbReference>
<dbReference type="Proteomes" id="UP000032668">
    <property type="component" value="Unassembled WGS sequence"/>
</dbReference>
<evidence type="ECO:0000313" key="2">
    <source>
        <dbReference type="Proteomes" id="UP000032668"/>
    </source>
</evidence>
<comment type="caution">
    <text evidence="1">The sequence shown here is derived from an EMBL/GenBank/DDBJ whole genome shotgun (WGS) entry which is preliminary data.</text>
</comment>
<dbReference type="AlphaFoldDB" id="A0A0D6PD15"/>
<keyword evidence="2" id="KW-1185">Reference proteome</keyword>
<sequence>MEWPVEMAWEIPNVVALNATKRKDHSMKRIAIVGLEMTNLAFQLHCIEDNGKALALWAFRRKLVDPG</sequence>
<gene>
    <name evidence="1" type="ORF">Aam_023_023</name>
</gene>
<proteinExistence type="predicted"/>
<protein>
    <submittedName>
        <fullName evidence="1">Uncharacterized protein</fullName>
    </submittedName>
</protein>
<name>A0A0D6PD15_9PROT</name>
<organism evidence="1 2">
    <name type="scientific">Acidocella aminolytica 101 = DSM 11237</name>
    <dbReference type="NCBI Taxonomy" id="1120923"/>
    <lineage>
        <taxon>Bacteria</taxon>
        <taxon>Pseudomonadati</taxon>
        <taxon>Pseudomonadota</taxon>
        <taxon>Alphaproteobacteria</taxon>
        <taxon>Acetobacterales</taxon>
        <taxon>Acidocellaceae</taxon>
        <taxon>Acidocella</taxon>
    </lineage>
</organism>
<accession>A0A0D6PD15</accession>
<reference evidence="1 2" key="1">
    <citation type="submission" date="2012-11" db="EMBL/GenBank/DDBJ databases">
        <title>Whole genome sequence of Acidocella aminolytica 101 = DSM 11237.</title>
        <authorList>
            <person name="Azuma Y."/>
            <person name="Higashiura N."/>
            <person name="Hirakawa H."/>
            <person name="Matsushita K."/>
        </authorList>
    </citation>
    <scope>NUCLEOTIDE SEQUENCE [LARGE SCALE GENOMIC DNA]</scope>
    <source>
        <strain evidence="2">101 / DSM 11237</strain>
    </source>
</reference>
<evidence type="ECO:0000313" key="1">
    <source>
        <dbReference type="EMBL" id="GAN79572.1"/>
    </source>
</evidence>